<organism evidence="1 2">
    <name type="scientific">Candidatus Beckwithbacteria bacterium GW2011_GWB1_47_15</name>
    <dbReference type="NCBI Taxonomy" id="1618371"/>
    <lineage>
        <taxon>Bacteria</taxon>
        <taxon>Candidatus Beckwithiibacteriota</taxon>
    </lineage>
</organism>
<gene>
    <name evidence="1" type="ORF">UX85_C0003G0100</name>
</gene>
<protein>
    <submittedName>
        <fullName evidence="1">Uncharacterized protein</fullName>
    </submittedName>
</protein>
<dbReference type="Proteomes" id="UP000033860">
    <property type="component" value="Unassembled WGS sequence"/>
</dbReference>
<dbReference type="AlphaFoldDB" id="A0A0G1RWD8"/>
<sequence>MKSKLFLVVLGAIFGLSLLVAKDRVLADELCPGGTCLGESVLDVYDYCKAHQSENWCVQYYARDTVTCGALTCRYSKFSLGPNVKCISEDISINPECDGTTFEMQAGSCCSNDPGGGSGGSCPAAAGVPGSLTISPSNGSTTEPDGDGNITVSWSSDSNGKADVWNYEIYPAGTSCSNPLAYCSQLVGRDNRSKTFTSAADTYFARVQGVNVSCSIQPGPWSSTTFFVGEPLGDISGTVYLLGDGSTASQVGFCQLDPGSSASPLNLGTNVTVSNPGNYTGTVGGGGNYTVADVPAGGAYTVTLDPSTYTCACPSGTCQYGGVSSPQAGVDFYLTDLADAWWQAEGGNLHADGGSVSSNIPASCAGLCSPYLVTEDASGTTGLVSYTGSLVTGSGDISQDGNDWNAKTQYKGLETKYAYFARILEDDPEEASVWDGSEPGASGVYAASGSTATFGGDWSIGSGTAAVILVDGDVTIAQNINVDEGGFLAIIASGNISVNSAVTNVEGVYIADGVIATGTTGTGDEQLIAEGIFTGWGGFNLERDLDSGNNNEAAEYFIYRPDLQVNAYQYLTRSKYRWEEVAP</sequence>
<accession>A0A0G1RWD8</accession>
<comment type="caution">
    <text evidence="1">The sequence shown here is derived from an EMBL/GenBank/DDBJ whole genome shotgun (WGS) entry which is preliminary data.</text>
</comment>
<name>A0A0G1RWD8_9BACT</name>
<evidence type="ECO:0000313" key="2">
    <source>
        <dbReference type="Proteomes" id="UP000033860"/>
    </source>
</evidence>
<evidence type="ECO:0000313" key="1">
    <source>
        <dbReference type="EMBL" id="KKU61441.1"/>
    </source>
</evidence>
<proteinExistence type="predicted"/>
<dbReference type="EMBL" id="LCNT01000003">
    <property type="protein sequence ID" value="KKU61441.1"/>
    <property type="molecule type" value="Genomic_DNA"/>
</dbReference>
<reference evidence="1 2" key="1">
    <citation type="journal article" date="2015" name="Nature">
        <title>rRNA introns, odd ribosomes, and small enigmatic genomes across a large radiation of phyla.</title>
        <authorList>
            <person name="Brown C.T."/>
            <person name="Hug L.A."/>
            <person name="Thomas B.C."/>
            <person name="Sharon I."/>
            <person name="Castelle C.J."/>
            <person name="Singh A."/>
            <person name="Wilkins M.J."/>
            <person name="Williams K.H."/>
            <person name="Banfield J.F."/>
        </authorList>
    </citation>
    <scope>NUCLEOTIDE SEQUENCE [LARGE SCALE GENOMIC DNA]</scope>
</reference>